<name>A0A2I0B725_9ASPA</name>
<sequence length="180" mass="20192">MRIIRIQNSTKEEACCIGNGAVVACRRQQVQLGVIVIDVVGVVFESSWTMVDRTLVAELNINQIKLTNSRKGEILKRFACMLRHRTWAMGGPGRAWAGLDRALTKSKRARAGLSPFYGLTFIIKPAQFAKTYSNGDRIGKQSKTQVWLLVDRVSMLFWTSVANRLSLNFSSKSMSLINRP</sequence>
<accession>A0A2I0B725</accession>
<proteinExistence type="predicted"/>
<organism evidence="1 2">
    <name type="scientific">Apostasia shenzhenica</name>
    <dbReference type="NCBI Taxonomy" id="1088818"/>
    <lineage>
        <taxon>Eukaryota</taxon>
        <taxon>Viridiplantae</taxon>
        <taxon>Streptophyta</taxon>
        <taxon>Embryophyta</taxon>
        <taxon>Tracheophyta</taxon>
        <taxon>Spermatophyta</taxon>
        <taxon>Magnoliopsida</taxon>
        <taxon>Liliopsida</taxon>
        <taxon>Asparagales</taxon>
        <taxon>Orchidaceae</taxon>
        <taxon>Apostasioideae</taxon>
        <taxon>Apostasia</taxon>
    </lineage>
</organism>
<evidence type="ECO:0000313" key="1">
    <source>
        <dbReference type="EMBL" id="PKA63589.1"/>
    </source>
</evidence>
<keyword evidence="2" id="KW-1185">Reference proteome</keyword>
<evidence type="ECO:0000313" key="2">
    <source>
        <dbReference type="Proteomes" id="UP000236161"/>
    </source>
</evidence>
<dbReference type="Proteomes" id="UP000236161">
    <property type="component" value="Unassembled WGS sequence"/>
</dbReference>
<dbReference type="EMBL" id="KZ451908">
    <property type="protein sequence ID" value="PKA63589.1"/>
    <property type="molecule type" value="Genomic_DNA"/>
</dbReference>
<protein>
    <submittedName>
        <fullName evidence="1">Uncharacterized protein</fullName>
    </submittedName>
</protein>
<gene>
    <name evidence="1" type="ORF">AXF42_Ash005484</name>
</gene>
<reference evidence="1 2" key="1">
    <citation type="journal article" date="2017" name="Nature">
        <title>The Apostasia genome and the evolution of orchids.</title>
        <authorList>
            <person name="Zhang G.Q."/>
            <person name="Liu K.W."/>
            <person name="Li Z."/>
            <person name="Lohaus R."/>
            <person name="Hsiao Y.Y."/>
            <person name="Niu S.C."/>
            <person name="Wang J.Y."/>
            <person name="Lin Y.C."/>
            <person name="Xu Q."/>
            <person name="Chen L.J."/>
            <person name="Yoshida K."/>
            <person name="Fujiwara S."/>
            <person name="Wang Z.W."/>
            <person name="Zhang Y.Q."/>
            <person name="Mitsuda N."/>
            <person name="Wang M."/>
            <person name="Liu G.H."/>
            <person name="Pecoraro L."/>
            <person name="Huang H.X."/>
            <person name="Xiao X.J."/>
            <person name="Lin M."/>
            <person name="Wu X.Y."/>
            <person name="Wu W.L."/>
            <person name="Chen Y.Y."/>
            <person name="Chang S.B."/>
            <person name="Sakamoto S."/>
            <person name="Ohme-Takagi M."/>
            <person name="Yagi M."/>
            <person name="Zeng S.J."/>
            <person name="Shen C.Y."/>
            <person name="Yeh C.M."/>
            <person name="Luo Y.B."/>
            <person name="Tsai W.C."/>
            <person name="Van de Peer Y."/>
            <person name="Liu Z.J."/>
        </authorList>
    </citation>
    <scope>NUCLEOTIDE SEQUENCE [LARGE SCALE GENOMIC DNA]</scope>
    <source>
        <strain evidence="2">cv. Shenzhen</strain>
        <tissue evidence="1">Stem</tissue>
    </source>
</reference>
<dbReference type="PROSITE" id="PS51257">
    <property type="entry name" value="PROKAR_LIPOPROTEIN"/>
    <property type="match status" value="1"/>
</dbReference>
<dbReference type="AlphaFoldDB" id="A0A2I0B725"/>